<keyword evidence="6" id="KW-1185">Reference proteome</keyword>
<evidence type="ECO:0000313" key="6">
    <source>
        <dbReference type="Proteomes" id="UP001329825"/>
    </source>
</evidence>
<dbReference type="RefSeq" id="XP_062792509.1">
    <property type="nucleotide sequence ID" value="XM_062936458.1"/>
</dbReference>
<evidence type="ECO:0000259" key="4">
    <source>
        <dbReference type="Pfam" id="PF13229"/>
    </source>
</evidence>
<protein>
    <recommendedName>
        <fullName evidence="4">Right handed beta helix domain-containing protein</fullName>
    </recommendedName>
</protein>
<name>A0ABZ1D2L5_9TREE</name>
<dbReference type="Gene3D" id="2.160.20.10">
    <property type="entry name" value="Single-stranded right-handed beta-helix, Pectin lyase-like"/>
    <property type="match status" value="1"/>
</dbReference>
<reference evidence="5 6" key="1">
    <citation type="submission" date="2024-01" db="EMBL/GenBank/DDBJ databases">
        <title>Comparative genomics of Cryptococcus and Kwoniella reveals pathogenesis evolution and contrasting modes of karyotype evolution via chromosome fusion or intercentromeric recombination.</title>
        <authorList>
            <person name="Coelho M.A."/>
            <person name="David-Palma M."/>
            <person name="Shea T."/>
            <person name="Bowers K."/>
            <person name="McGinley-Smith S."/>
            <person name="Mohammad A.W."/>
            <person name="Gnirke A."/>
            <person name="Yurkov A.M."/>
            <person name="Nowrousian M."/>
            <person name="Sun S."/>
            <person name="Cuomo C.A."/>
            <person name="Heitman J."/>
        </authorList>
    </citation>
    <scope>NUCLEOTIDE SEQUENCE [LARGE SCALE GENOMIC DNA]</scope>
    <source>
        <strain evidence="5">CBS 11374</strain>
    </source>
</reference>
<evidence type="ECO:0000256" key="1">
    <source>
        <dbReference type="SAM" id="MobiDB-lite"/>
    </source>
</evidence>
<sequence length="629" mass="68809">MLLSSLAFFLLHLLAISAQGQGQGQGQKPKVKTERTCIPSGTEVAINSALAGGGRGATVTLCAGSVHRLNSSILFTAERQTITTENNEKGINRAMLIVEGVNLAAAIRADCQGCSYAMIRSLIIDGNRPQLLRIPKGDALIEVGNAEYQTVKDCKLYEPRGWSALHFREGDRKQCRFGKIVDNEIGPCGEEWDDDYDGQNELEPPYGNPRADGISLACKDSIVERNVVYDTTDGAIVLFGSAGSDVRNNHIYSRTRVILGGINLVDYAPWQGDYMLVNVHHNKLHAFGRYFKVGIVIGPSSWSDDTESIVHSASVTDNHLEGDHFGYGIVVSSATSFTVMRNTVDENSKFRGVNGPRCPKAPENGKPTAFLINRGSAKGTFQDEFVNGEVQHIICLNMPDENGKPYKPWRFRDSSEAIAAKAASGESSSDPVVQAAFDARIAEALVSYQFALTTAMDVINHKIEKLTNPMNEDDFIAPVYKHEHEITQEAKQAKKKSTSGNRDIDELSNKLEGLEQSERKLKKSLDGLKLDFDALSGRLKKGAEDTKPLIEAIFIKVQSVLSSHSITSKQLAALSSSKIRSSSKRGILSYFPFGAFGALIVSCAILLAASRFLKKMRNNNSQLKNNKLF</sequence>
<proteinExistence type="predicted"/>
<gene>
    <name evidence="5" type="ORF">IL334_004742</name>
</gene>
<keyword evidence="3" id="KW-0732">Signal</keyword>
<feature type="transmembrane region" description="Helical" evidence="2">
    <location>
        <begin position="587"/>
        <end position="609"/>
    </location>
</feature>
<keyword evidence="2" id="KW-0812">Transmembrane</keyword>
<dbReference type="Pfam" id="PF13229">
    <property type="entry name" value="Beta_helix"/>
    <property type="match status" value="1"/>
</dbReference>
<feature type="region of interest" description="Disordered" evidence="1">
    <location>
        <begin position="489"/>
        <end position="509"/>
    </location>
</feature>
<evidence type="ECO:0000256" key="3">
    <source>
        <dbReference type="SAM" id="SignalP"/>
    </source>
</evidence>
<keyword evidence="2" id="KW-1133">Transmembrane helix</keyword>
<dbReference type="EMBL" id="CP141886">
    <property type="protein sequence ID" value="WRT67769.1"/>
    <property type="molecule type" value="Genomic_DNA"/>
</dbReference>
<accession>A0ABZ1D2L5</accession>
<feature type="domain" description="Right handed beta helix" evidence="4">
    <location>
        <begin position="144"/>
        <end position="344"/>
    </location>
</feature>
<organism evidence="5 6">
    <name type="scientific">Kwoniella shivajii</name>
    <dbReference type="NCBI Taxonomy" id="564305"/>
    <lineage>
        <taxon>Eukaryota</taxon>
        <taxon>Fungi</taxon>
        <taxon>Dikarya</taxon>
        <taxon>Basidiomycota</taxon>
        <taxon>Agaricomycotina</taxon>
        <taxon>Tremellomycetes</taxon>
        <taxon>Tremellales</taxon>
        <taxon>Cryptococcaceae</taxon>
        <taxon>Kwoniella</taxon>
    </lineage>
</organism>
<dbReference type="InterPro" id="IPR039448">
    <property type="entry name" value="Beta_helix"/>
</dbReference>
<feature type="signal peptide" evidence="3">
    <location>
        <begin position="1"/>
        <end position="22"/>
    </location>
</feature>
<dbReference type="InterPro" id="IPR012334">
    <property type="entry name" value="Pectin_lyas_fold"/>
</dbReference>
<dbReference type="InterPro" id="IPR011050">
    <property type="entry name" value="Pectin_lyase_fold/virulence"/>
</dbReference>
<keyword evidence="2" id="KW-0472">Membrane</keyword>
<dbReference type="GeneID" id="87956873"/>
<evidence type="ECO:0000256" key="2">
    <source>
        <dbReference type="SAM" id="Phobius"/>
    </source>
</evidence>
<feature type="chain" id="PRO_5046016868" description="Right handed beta helix domain-containing protein" evidence="3">
    <location>
        <begin position="23"/>
        <end position="629"/>
    </location>
</feature>
<dbReference type="SUPFAM" id="SSF51126">
    <property type="entry name" value="Pectin lyase-like"/>
    <property type="match status" value="1"/>
</dbReference>
<evidence type="ECO:0000313" key="5">
    <source>
        <dbReference type="EMBL" id="WRT67769.1"/>
    </source>
</evidence>
<dbReference type="Proteomes" id="UP001329825">
    <property type="component" value="Chromosome 6"/>
</dbReference>